<dbReference type="EMBL" id="KQ257453">
    <property type="protein sequence ID" value="KND01938.1"/>
    <property type="molecule type" value="Genomic_DNA"/>
</dbReference>
<evidence type="ECO:0000256" key="1">
    <source>
        <dbReference type="SAM" id="MobiDB-lite"/>
    </source>
</evidence>
<dbReference type="RefSeq" id="XP_016609977.1">
    <property type="nucleotide sequence ID" value="XM_016750734.1"/>
</dbReference>
<keyword evidence="3" id="KW-1185">Reference proteome</keyword>
<dbReference type="AlphaFoldDB" id="A0A0L0HLK3"/>
<feature type="compositionally biased region" description="Basic and acidic residues" evidence="1">
    <location>
        <begin position="115"/>
        <end position="127"/>
    </location>
</feature>
<dbReference type="OrthoDB" id="2131280at2759"/>
<dbReference type="InParanoid" id="A0A0L0HLK3"/>
<protein>
    <submittedName>
        <fullName evidence="2">Uncharacterized protein</fullName>
    </submittedName>
</protein>
<organism evidence="2 3">
    <name type="scientific">Spizellomyces punctatus (strain DAOM BR117)</name>
    <dbReference type="NCBI Taxonomy" id="645134"/>
    <lineage>
        <taxon>Eukaryota</taxon>
        <taxon>Fungi</taxon>
        <taxon>Fungi incertae sedis</taxon>
        <taxon>Chytridiomycota</taxon>
        <taxon>Chytridiomycota incertae sedis</taxon>
        <taxon>Chytridiomycetes</taxon>
        <taxon>Spizellomycetales</taxon>
        <taxon>Spizellomycetaceae</taxon>
        <taxon>Spizellomyces</taxon>
    </lineage>
</organism>
<dbReference type="GeneID" id="27686030"/>
<dbReference type="Proteomes" id="UP000053201">
    <property type="component" value="Unassembled WGS sequence"/>
</dbReference>
<sequence length="227" mass="25667">MSRILTRFPFRFRPPLPLKVHTHVRPALYFHTQGHPQIISSHKTATSLSLDAIAEDLTDLSWRAWTKLLIVAVSGVTIGSFIASHGSGLLADWGIFVYQPDDDDDEDDKDDDEKVVEKKEGETEEAKSHSALDLSGIFGDYRLNLAYNWSNADASYLTLAKAKVAAALADLDSVAEIKKLEGIDKRELLLVRRFLEDTLKLLNERERQLLGNEDKTSTGRWGWLKFW</sequence>
<evidence type="ECO:0000313" key="3">
    <source>
        <dbReference type="Proteomes" id="UP000053201"/>
    </source>
</evidence>
<accession>A0A0L0HLK3</accession>
<reference evidence="2 3" key="1">
    <citation type="submission" date="2009-08" db="EMBL/GenBank/DDBJ databases">
        <title>The Genome Sequence of Spizellomyces punctatus strain DAOM BR117.</title>
        <authorList>
            <consortium name="The Broad Institute Genome Sequencing Platform"/>
            <person name="Russ C."/>
            <person name="Cuomo C."/>
            <person name="Shea T."/>
            <person name="Young S.K."/>
            <person name="Zeng Q."/>
            <person name="Koehrsen M."/>
            <person name="Haas B."/>
            <person name="Borodovsky M."/>
            <person name="Guigo R."/>
            <person name="Alvarado L."/>
            <person name="Berlin A."/>
            <person name="Bochicchio J."/>
            <person name="Borenstein D."/>
            <person name="Chapman S."/>
            <person name="Chen Z."/>
            <person name="Engels R."/>
            <person name="Freedman E."/>
            <person name="Gellesch M."/>
            <person name="Goldberg J."/>
            <person name="Griggs A."/>
            <person name="Gujja S."/>
            <person name="Heiman D."/>
            <person name="Hepburn T."/>
            <person name="Howarth C."/>
            <person name="Jen D."/>
            <person name="Larson L."/>
            <person name="Lewis B."/>
            <person name="Mehta T."/>
            <person name="Park D."/>
            <person name="Pearson M."/>
            <person name="Roberts A."/>
            <person name="Saif S."/>
            <person name="Shenoy N."/>
            <person name="Sisk P."/>
            <person name="Stolte C."/>
            <person name="Sykes S."/>
            <person name="Thomson T."/>
            <person name="Walk T."/>
            <person name="White J."/>
            <person name="Yandava C."/>
            <person name="Burger G."/>
            <person name="Gray M.W."/>
            <person name="Holland P.W.H."/>
            <person name="King N."/>
            <person name="Lang F.B.F."/>
            <person name="Roger A.J."/>
            <person name="Ruiz-Trillo I."/>
            <person name="Lander E."/>
            <person name="Nusbaum C."/>
        </authorList>
    </citation>
    <scope>NUCLEOTIDE SEQUENCE [LARGE SCALE GENOMIC DNA]</scope>
    <source>
        <strain evidence="2 3">DAOM BR117</strain>
    </source>
</reference>
<gene>
    <name evidence="2" type="ORF">SPPG_02446</name>
</gene>
<feature type="compositionally biased region" description="Acidic residues" evidence="1">
    <location>
        <begin position="103"/>
        <end position="114"/>
    </location>
</feature>
<proteinExistence type="predicted"/>
<name>A0A0L0HLK3_SPIPD</name>
<dbReference type="VEuPathDB" id="FungiDB:SPPG_02446"/>
<evidence type="ECO:0000313" key="2">
    <source>
        <dbReference type="EMBL" id="KND01938.1"/>
    </source>
</evidence>
<feature type="region of interest" description="Disordered" evidence="1">
    <location>
        <begin position="103"/>
        <end position="127"/>
    </location>
</feature>